<evidence type="ECO:0000313" key="3">
    <source>
        <dbReference type="EMBL" id="MBE1495984.1"/>
    </source>
</evidence>
<dbReference type="Pfam" id="PF01842">
    <property type="entry name" value="ACT"/>
    <property type="match status" value="1"/>
</dbReference>
<reference evidence="3 4" key="1">
    <citation type="submission" date="2020-10" db="EMBL/GenBank/DDBJ databases">
        <title>Sequencing the genomes of 1000 actinobacteria strains.</title>
        <authorList>
            <person name="Klenk H.-P."/>
        </authorList>
    </citation>
    <scope>NUCLEOTIDE SEQUENCE [LARGE SCALE GENOMIC DNA]</scope>
    <source>
        <strain evidence="3 4">DSM 44653</strain>
    </source>
</reference>
<keyword evidence="1" id="KW-0472">Membrane</keyword>
<dbReference type="PROSITE" id="PS51671">
    <property type="entry name" value="ACT"/>
    <property type="match status" value="1"/>
</dbReference>
<dbReference type="CDD" id="cd02116">
    <property type="entry name" value="ACT"/>
    <property type="match status" value="1"/>
</dbReference>
<dbReference type="Proteomes" id="UP000631670">
    <property type="component" value="Unassembled WGS sequence"/>
</dbReference>
<gene>
    <name evidence="3" type="ORF">H4696_003084</name>
</gene>
<accession>A0ABR9HYI5</accession>
<dbReference type="SUPFAM" id="SSF55021">
    <property type="entry name" value="ACT-like"/>
    <property type="match status" value="1"/>
</dbReference>
<keyword evidence="1" id="KW-1133">Transmembrane helix</keyword>
<feature type="transmembrane region" description="Helical" evidence="1">
    <location>
        <begin position="22"/>
        <end position="41"/>
    </location>
</feature>
<dbReference type="InterPro" id="IPR045865">
    <property type="entry name" value="ACT-like_dom_sf"/>
</dbReference>
<feature type="domain" description="ACT" evidence="2">
    <location>
        <begin position="93"/>
        <end position="165"/>
    </location>
</feature>
<organism evidence="3 4">
    <name type="scientific">Amycolatopsis lexingtonensis</name>
    <dbReference type="NCBI Taxonomy" id="218822"/>
    <lineage>
        <taxon>Bacteria</taxon>
        <taxon>Bacillati</taxon>
        <taxon>Actinomycetota</taxon>
        <taxon>Actinomycetes</taxon>
        <taxon>Pseudonocardiales</taxon>
        <taxon>Pseudonocardiaceae</taxon>
        <taxon>Amycolatopsis</taxon>
    </lineage>
</organism>
<dbReference type="RefSeq" id="WP_086862737.1">
    <property type="nucleotide sequence ID" value="NZ_JADBEG010000001.1"/>
</dbReference>
<name>A0ABR9HYI5_9PSEU</name>
<protein>
    <recommendedName>
        <fullName evidence="2">ACT domain-containing protein</fullName>
    </recommendedName>
</protein>
<comment type="caution">
    <text evidence="3">The sequence shown here is derived from an EMBL/GenBank/DDBJ whole genome shotgun (WGS) entry which is preliminary data.</text>
</comment>
<dbReference type="EMBL" id="JADBEG010000001">
    <property type="protein sequence ID" value="MBE1495984.1"/>
    <property type="molecule type" value="Genomic_DNA"/>
</dbReference>
<evidence type="ECO:0000256" key="1">
    <source>
        <dbReference type="SAM" id="Phobius"/>
    </source>
</evidence>
<feature type="transmembrane region" description="Helical" evidence="1">
    <location>
        <begin position="47"/>
        <end position="65"/>
    </location>
</feature>
<evidence type="ECO:0000259" key="2">
    <source>
        <dbReference type="PROSITE" id="PS51671"/>
    </source>
</evidence>
<keyword evidence="4" id="KW-1185">Reference proteome</keyword>
<sequence>MTDAEVQPKSAKRARTSMGRELIELAALFIATGVADLFVSTLSHNRVGPVVLFALGGLLIATVAWRRWAHRPRPEPARGTGGVHPPETGTAWRIRATVRDVPGSLAGVTAALAAHRYDIVSLQVLAVPDGVVDEFLVRTRESVRAADIAEVTELGGGRDVRVVPADVHEFVDLPTRLLTIAAQAAEPEAGLAQLLRAVLGECAVERTSPGGRTGKATADGIGTTTMRLADPDGDVVVTRPLLPFTPPELARARAVLDLHRRLAGTAAPESDVEVPRQGHGLGA</sequence>
<keyword evidence="1" id="KW-0812">Transmembrane</keyword>
<evidence type="ECO:0000313" key="4">
    <source>
        <dbReference type="Proteomes" id="UP000631670"/>
    </source>
</evidence>
<proteinExistence type="predicted"/>
<dbReference type="InterPro" id="IPR002912">
    <property type="entry name" value="ACT_dom"/>
</dbReference>